<evidence type="ECO:0000256" key="8">
    <source>
        <dbReference type="RuleBase" id="RU000688"/>
    </source>
</evidence>
<proteinExistence type="inferred from homology"/>
<keyword evidence="4 8" id="KW-0297">G-protein coupled receptor</keyword>
<dbReference type="GO" id="GO:0005886">
    <property type="term" value="C:plasma membrane"/>
    <property type="evidence" value="ECO:0007669"/>
    <property type="project" value="TreeGrafter"/>
</dbReference>
<evidence type="ECO:0000313" key="11">
    <source>
        <dbReference type="EMBL" id="CAF1193564.1"/>
    </source>
</evidence>
<evidence type="ECO:0000256" key="7">
    <source>
        <dbReference type="ARBA" id="ARBA00023224"/>
    </source>
</evidence>
<dbReference type="InterPro" id="IPR000276">
    <property type="entry name" value="GPCR_Rhodpsn"/>
</dbReference>
<organism evidence="11 13">
    <name type="scientific">Didymodactylos carnosus</name>
    <dbReference type="NCBI Taxonomy" id="1234261"/>
    <lineage>
        <taxon>Eukaryota</taxon>
        <taxon>Metazoa</taxon>
        <taxon>Spiralia</taxon>
        <taxon>Gnathifera</taxon>
        <taxon>Rotifera</taxon>
        <taxon>Eurotatoria</taxon>
        <taxon>Bdelloidea</taxon>
        <taxon>Philodinida</taxon>
        <taxon>Philodinidae</taxon>
        <taxon>Didymodactylos</taxon>
    </lineage>
</organism>
<evidence type="ECO:0000256" key="2">
    <source>
        <dbReference type="ARBA" id="ARBA00022692"/>
    </source>
</evidence>
<evidence type="ECO:0000313" key="13">
    <source>
        <dbReference type="Proteomes" id="UP000663829"/>
    </source>
</evidence>
<dbReference type="PRINTS" id="PR00237">
    <property type="entry name" value="GPCRRHODOPSN"/>
</dbReference>
<dbReference type="EMBL" id="CAJNOQ010008300">
    <property type="protein sequence ID" value="CAF1193564.1"/>
    <property type="molecule type" value="Genomic_DNA"/>
</dbReference>
<feature type="domain" description="G-protein coupled receptors family 1 profile" evidence="10">
    <location>
        <begin position="11"/>
        <end position="277"/>
    </location>
</feature>
<dbReference type="Pfam" id="PF00001">
    <property type="entry name" value="7tm_1"/>
    <property type="match status" value="1"/>
</dbReference>
<evidence type="ECO:0000256" key="1">
    <source>
        <dbReference type="ARBA" id="ARBA00004141"/>
    </source>
</evidence>
<feature type="transmembrane region" description="Helical" evidence="9">
    <location>
        <begin position="157"/>
        <end position="184"/>
    </location>
</feature>
<name>A0A814W3M7_9BILA</name>
<accession>A0A814W3M7</accession>
<dbReference type="PROSITE" id="PS00237">
    <property type="entry name" value="G_PROTEIN_RECEP_F1_1"/>
    <property type="match status" value="1"/>
</dbReference>
<comment type="subcellular location">
    <subcellularLocation>
        <location evidence="1">Membrane</location>
        <topology evidence="1">Multi-pass membrane protein</topology>
    </subcellularLocation>
</comment>
<keyword evidence="6 8" id="KW-0675">Receptor</keyword>
<dbReference type="Proteomes" id="UP000663829">
    <property type="component" value="Unassembled WGS sequence"/>
</dbReference>
<comment type="similarity">
    <text evidence="8">Belongs to the G-protein coupled receptor 1 family.</text>
</comment>
<gene>
    <name evidence="11" type="ORF">GPM918_LOCUS23335</name>
    <name evidence="12" type="ORF">SRO942_LOCUS23334</name>
</gene>
<keyword evidence="13" id="KW-1185">Reference proteome</keyword>
<dbReference type="Proteomes" id="UP000681722">
    <property type="component" value="Unassembled WGS sequence"/>
</dbReference>
<dbReference type="PANTHER" id="PTHR24243:SF230">
    <property type="entry name" value="G-PROTEIN COUPLED RECEPTORS FAMILY 1 PROFILE DOMAIN-CONTAINING PROTEIN"/>
    <property type="match status" value="1"/>
</dbReference>
<feature type="transmembrane region" description="Helical" evidence="9">
    <location>
        <begin position="117"/>
        <end position="137"/>
    </location>
</feature>
<dbReference type="AlphaFoldDB" id="A0A814W3M7"/>
<dbReference type="SUPFAM" id="SSF81321">
    <property type="entry name" value="Family A G protein-coupled receptor-like"/>
    <property type="match status" value="1"/>
</dbReference>
<feature type="transmembrane region" description="Helical" evidence="9">
    <location>
        <begin position="222"/>
        <end position="246"/>
    </location>
</feature>
<evidence type="ECO:0000256" key="4">
    <source>
        <dbReference type="ARBA" id="ARBA00023040"/>
    </source>
</evidence>
<feature type="transmembrane region" description="Helical" evidence="9">
    <location>
        <begin position="31"/>
        <end position="53"/>
    </location>
</feature>
<comment type="caution">
    <text evidence="11">The sequence shown here is derived from an EMBL/GenBank/DDBJ whole genome shotgun (WGS) entry which is preliminary data.</text>
</comment>
<dbReference type="PANTHER" id="PTHR24243">
    <property type="entry name" value="G-PROTEIN COUPLED RECEPTOR"/>
    <property type="match status" value="1"/>
</dbReference>
<feature type="transmembrane region" description="Helical" evidence="9">
    <location>
        <begin position="73"/>
        <end position="96"/>
    </location>
</feature>
<evidence type="ECO:0000256" key="9">
    <source>
        <dbReference type="SAM" id="Phobius"/>
    </source>
</evidence>
<evidence type="ECO:0000256" key="3">
    <source>
        <dbReference type="ARBA" id="ARBA00022989"/>
    </source>
</evidence>
<dbReference type="InterPro" id="IPR017452">
    <property type="entry name" value="GPCR_Rhodpsn_7TM"/>
</dbReference>
<dbReference type="PROSITE" id="PS50262">
    <property type="entry name" value="G_PROTEIN_RECEP_F1_2"/>
    <property type="match status" value="1"/>
</dbReference>
<reference evidence="11" key="1">
    <citation type="submission" date="2021-02" db="EMBL/GenBank/DDBJ databases">
        <authorList>
            <person name="Nowell W R."/>
        </authorList>
    </citation>
    <scope>NUCLEOTIDE SEQUENCE</scope>
</reference>
<evidence type="ECO:0000313" key="12">
    <source>
        <dbReference type="EMBL" id="CAF3957853.1"/>
    </source>
</evidence>
<evidence type="ECO:0000256" key="5">
    <source>
        <dbReference type="ARBA" id="ARBA00023136"/>
    </source>
</evidence>
<dbReference type="GO" id="GO:0004930">
    <property type="term" value="F:G protein-coupled receptor activity"/>
    <property type="evidence" value="ECO:0007669"/>
    <property type="project" value="UniProtKB-KW"/>
</dbReference>
<dbReference type="OrthoDB" id="9990906at2759"/>
<dbReference type="EMBL" id="CAJOBC010008301">
    <property type="protein sequence ID" value="CAF3957853.1"/>
    <property type="molecule type" value="Genomic_DNA"/>
</dbReference>
<sequence length="370" mass="42834">MPIAVGVGIIGNLLSICVFARREMIKFCVSILTIVLSLSDILLLITSIFNIVLPAYNHYQFADKSLFWCHFHGYFDLLFASLSGYSMVFISVERWFSVLKPFDKAKYITFKSTITTVIIYIIVSSIVCLWYPLILKFDPYHPDPNLRCRLLEKFRKIFTIFGTINVLFTYIVPFTILGILNSFIIHRLRARQNNSIRSTHSERNSSSIRTRTRQRQNTDRNITFMLITVALAFMLMSFPYQIYWFYLQISQTTSNKTLYTLTQTFRNLNCMINFFLYSATSSLFRRELKEIFHCCYLLSSSKSNSLPNTEQTLLPKDSVKLQKKNSNTITDTTSPKSLTKNGLITTKTENNHLLGECIDIELNNGSNNKK</sequence>
<keyword evidence="5 9" id="KW-0472">Membrane</keyword>
<evidence type="ECO:0000259" key="10">
    <source>
        <dbReference type="PROSITE" id="PS50262"/>
    </source>
</evidence>
<dbReference type="Gene3D" id="1.20.1070.10">
    <property type="entry name" value="Rhodopsin 7-helix transmembrane proteins"/>
    <property type="match status" value="1"/>
</dbReference>
<keyword evidence="7 8" id="KW-0807">Transducer</keyword>
<keyword evidence="2 8" id="KW-0812">Transmembrane</keyword>
<evidence type="ECO:0000256" key="6">
    <source>
        <dbReference type="ARBA" id="ARBA00023170"/>
    </source>
</evidence>
<dbReference type="CDD" id="cd00637">
    <property type="entry name" value="7tm_classA_rhodopsin-like"/>
    <property type="match status" value="1"/>
</dbReference>
<protein>
    <recommendedName>
        <fullName evidence="10">G-protein coupled receptors family 1 profile domain-containing protein</fullName>
    </recommendedName>
</protein>
<keyword evidence="3 9" id="KW-1133">Transmembrane helix</keyword>